<dbReference type="EMBL" id="BAABME010012407">
    <property type="protein sequence ID" value="GAA0185079.1"/>
    <property type="molecule type" value="Genomic_DNA"/>
</dbReference>
<evidence type="ECO:0000259" key="2">
    <source>
        <dbReference type="Pfam" id="PF22936"/>
    </source>
</evidence>
<organism evidence="3 4">
    <name type="scientific">Lithospermum erythrorhizon</name>
    <name type="common">Purple gromwell</name>
    <name type="synonym">Lithospermum officinale var. erythrorhizon</name>
    <dbReference type="NCBI Taxonomy" id="34254"/>
    <lineage>
        <taxon>Eukaryota</taxon>
        <taxon>Viridiplantae</taxon>
        <taxon>Streptophyta</taxon>
        <taxon>Embryophyta</taxon>
        <taxon>Tracheophyta</taxon>
        <taxon>Spermatophyta</taxon>
        <taxon>Magnoliopsida</taxon>
        <taxon>eudicotyledons</taxon>
        <taxon>Gunneridae</taxon>
        <taxon>Pentapetalae</taxon>
        <taxon>asterids</taxon>
        <taxon>lamiids</taxon>
        <taxon>Boraginales</taxon>
        <taxon>Boraginaceae</taxon>
        <taxon>Boraginoideae</taxon>
        <taxon>Lithospermeae</taxon>
        <taxon>Lithospermum</taxon>
    </lineage>
</organism>
<dbReference type="InterPro" id="IPR025724">
    <property type="entry name" value="GAG-pre-integrase_dom"/>
</dbReference>
<dbReference type="InterPro" id="IPR054722">
    <property type="entry name" value="PolX-like_BBD"/>
</dbReference>
<protein>
    <recommendedName>
        <fullName evidence="5">GAG-pre-integrase domain-containing protein</fullName>
    </recommendedName>
</protein>
<feature type="domain" description="GAG-pre-integrase" evidence="1">
    <location>
        <begin position="134"/>
        <end position="182"/>
    </location>
</feature>
<keyword evidence="4" id="KW-1185">Reference proteome</keyword>
<evidence type="ECO:0000259" key="1">
    <source>
        <dbReference type="Pfam" id="PF13976"/>
    </source>
</evidence>
<sequence length="198" mass="22399">MILTSGRPTWGGSLQGLNPPDLNWYMDTRVTSHMTSDRGTLPSYFNSRNHNNIFVGNDHSIPIRGYGLTLLLTPNPPLQLNNVLHVPQIIKNLIYVRKFITYNCVSIKFDPFDFSVKDFLTGTWIPKSNSAVELYPLTSTKRPTSIHYNLSSLTPRLWHERLGHPGTPVLASLRKNNFIKCTGCFSDFFQSRVLACAS</sequence>
<feature type="domain" description="Retrovirus-related Pol polyprotein from transposon TNT 1-94-like beta-barrel" evidence="2">
    <location>
        <begin position="24"/>
        <end position="99"/>
    </location>
</feature>
<name>A0AAV3RUK7_LITER</name>
<gene>
    <name evidence="3" type="ORF">LIER_32367</name>
</gene>
<dbReference type="Pfam" id="PF13976">
    <property type="entry name" value="gag_pre-integrs"/>
    <property type="match status" value="1"/>
</dbReference>
<evidence type="ECO:0000313" key="4">
    <source>
        <dbReference type="Proteomes" id="UP001454036"/>
    </source>
</evidence>
<dbReference type="AlphaFoldDB" id="A0AAV3RUK7"/>
<evidence type="ECO:0008006" key="5">
    <source>
        <dbReference type="Google" id="ProtNLM"/>
    </source>
</evidence>
<proteinExistence type="predicted"/>
<dbReference type="Proteomes" id="UP001454036">
    <property type="component" value="Unassembled WGS sequence"/>
</dbReference>
<accession>A0AAV3RUK7</accession>
<comment type="caution">
    <text evidence="3">The sequence shown here is derived from an EMBL/GenBank/DDBJ whole genome shotgun (WGS) entry which is preliminary data.</text>
</comment>
<evidence type="ECO:0000313" key="3">
    <source>
        <dbReference type="EMBL" id="GAA0185079.1"/>
    </source>
</evidence>
<reference evidence="3 4" key="1">
    <citation type="submission" date="2024-01" db="EMBL/GenBank/DDBJ databases">
        <title>The complete chloroplast genome sequence of Lithospermum erythrorhizon: insights into the phylogenetic relationship among Boraginaceae species and the maternal lineages of purple gromwells.</title>
        <authorList>
            <person name="Okada T."/>
            <person name="Watanabe K."/>
        </authorList>
    </citation>
    <scope>NUCLEOTIDE SEQUENCE [LARGE SCALE GENOMIC DNA]</scope>
</reference>
<dbReference type="Pfam" id="PF22936">
    <property type="entry name" value="Pol_BBD"/>
    <property type="match status" value="1"/>
</dbReference>